<dbReference type="RefSeq" id="WP_185966887.1">
    <property type="nucleotide sequence ID" value="NZ_JACSRA010000009.1"/>
</dbReference>
<accession>A0ABR8PSQ4</accession>
<protein>
    <submittedName>
        <fullName evidence="1">Uncharacterized protein</fullName>
    </submittedName>
</protein>
<sequence>MKHLFRGTIKLVERALEKNDLELSKGLIKELGVEALKENGDWMLLFKERPVEAPK</sequence>
<keyword evidence="2" id="KW-1185">Reference proteome</keyword>
<gene>
    <name evidence="1" type="ORF">H9661_07280</name>
</gene>
<reference evidence="1 2" key="1">
    <citation type="submission" date="2020-08" db="EMBL/GenBank/DDBJ databases">
        <title>A Genomic Blueprint of the Chicken Gut Microbiome.</title>
        <authorList>
            <person name="Gilroy R."/>
            <person name="Ravi A."/>
            <person name="Getino M."/>
            <person name="Pursley I."/>
            <person name="Horton D.L."/>
            <person name="Alikhan N.-F."/>
            <person name="Baker D."/>
            <person name="Gharbi K."/>
            <person name="Hall N."/>
            <person name="Watson M."/>
            <person name="Adriaenssens E.M."/>
            <person name="Foster-Nyarko E."/>
            <person name="Jarju S."/>
            <person name="Secka A."/>
            <person name="Antonio M."/>
            <person name="Oren A."/>
            <person name="Chaudhuri R."/>
            <person name="La Ragione R.M."/>
            <person name="Hildebrand F."/>
            <person name="Pallen M.J."/>
        </authorList>
    </citation>
    <scope>NUCLEOTIDE SEQUENCE [LARGE SCALE GENOMIC DNA]</scope>
    <source>
        <strain evidence="1 2">Sa3CVN1</strain>
    </source>
</reference>
<name>A0ABR8PSQ4_9CLOT</name>
<dbReference type="EMBL" id="JACSRA010000009">
    <property type="protein sequence ID" value="MBD7911155.1"/>
    <property type="molecule type" value="Genomic_DNA"/>
</dbReference>
<proteinExistence type="predicted"/>
<comment type="caution">
    <text evidence="1">The sequence shown here is derived from an EMBL/GenBank/DDBJ whole genome shotgun (WGS) entry which is preliminary data.</text>
</comment>
<dbReference type="Proteomes" id="UP000627781">
    <property type="component" value="Unassembled WGS sequence"/>
</dbReference>
<organism evidence="1 2">
    <name type="scientific">Clostridium cibarium</name>
    <dbReference type="NCBI Taxonomy" id="2762247"/>
    <lineage>
        <taxon>Bacteria</taxon>
        <taxon>Bacillati</taxon>
        <taxon>Bacillota</taxon>
        <taxon>Clostridia</taxon>
        <taxon>Eubacteriales</taxon>
        <taxon>Clostridiaceae</taxon>
        <taxon>Clostridium</taxon>
    </lineage>
</organism>
<evidence type="ECO:0000313" key="2">
    <source>
        <dbReference type="Proteomes" id="UP000627781"/>
    </source>
</evidence>
<evidence type="ECO:0000313" key="1">
    <source>
        <dbReference type="EMBL" id="MBD7911155.1"/>
    </source>
</evidence>